<keyword evidence="2" id="KW-0963">Cytoplasm</keyword>
<dbReference type="InterPro" id="IPR051552">
    <property type="entry name" value="HptR"/>
</dbReference>
<evidence type="ECO:0000256" key="5">
    <source>
        <dbReference type="ARBA" id="ARBA00023015"/>
    </source>
</evidence>
<evidence type="ECO:0000256" key="7">
    <source>
        <dbReference type="ARBA" id="ARBA00023163"/>
    </source>
</evidence>
<dbReference type="Pfam" id="PF00072">
    <property type="entry name" value="Response_reg"/>
    <property type="match status" value="1"/>
</dbReference>
<keyword evidence="4" id="KW-0902">Two-component regulatory system</keyword>
<feature type="domain" description="Response regulatory" evidence="10">
    <location>
        <begin position="3"/>
        <end position="120"/>
    </location>
</feature>
<dbReference type="RefSeq" id="WP_155700146.1">
    <property type="nucleotide sequence ID" value="NZ_CP034235.1"/>
</dbReference>
<name>A0A6B8RF66_9BACL</name>
<evidence type="ECO:0000256" key="2">
    <source>
        <dbReference type="ARBA" id="ARBA00022490"/>
    </source>
</evidence>
<reference evidence="12" key="1">
    <citation type="submission" date="2018-11" db="EMBL/GenBank/DDBJ databases">
        <title>Complete genome sequence of Paenibacillus sp. ML311-T8.</title>
        <authorList>
            <person name="Nam Y.-D."/>
            <person name="Kang J."/>
            <person name="Chung W.-H."/>
            <person name="Park Y.S."/>
        </authorList>
    </citation>
    <scope>NUCLEOTIDE SEQUENCE [LARGE SCALE GENOMIC DNA]</scope>
    <source>
        <strain evidence="12">ML311-T8</strain>
    </source>
</reference>
<dbReference type="OrthoDB" id="342399at2"/>
<evidence type="ECO:0000256" key="1">
    <source>
        <dbReference type="ARBA" id="ARBA00004496"/>
    </source>
</evidence>
<dbReference type="InterPro" id="IPR018062">
    <property type="entry name" value="HTH_AraC-typ_CS"/>
</dbReference>
<dbReference type="GO" id="GO:0043565">
    <property type="term" value="F:sequence-specific DNA binding"/>
    <property type="evidence" value="ECO:0007669"/>
    <property type="project" value="InterPro"/>
</dbReference>
<evidence type="ECO:0000256" key="8">
    <source>
        <dbReference type="PROSITE-ProRule" id="PRU00169"/>
    </source>
</evidence>
<evidence type="ECO:0000256" key="4">
    <source>
        <dbReference type="ARBA" id="ARBA00023012"/>
    </source>
</evidence>
<dbReference type="InterPro" id="IPR018060">
    <property type="entry name" value="HTH_AraC"/>
</dbReference>
<dbReference type="Pfam" id="PF12833">
    <property type="entry name" value="HTH_18"/>
    <property type="match status" value="1"/>
</dbReference>
<sequence length="526" mass="60598">MYKVVIVDDEPLILQGLQSLINWEELGMEIIGRCSNATEALELLTHCSAHILITDIKMHEMNGLELISALKARKLNMKYVVLSGYDDFEYVKKAIELGIENYLLKPVSVIELKSTIQTIAQKIESEIDKEIEFRQGQNILKDNILYRWVAGDIDKGEFLERARLLHMSIGTSGYLTTIIKMVDHPERKLGEKIPHQTLLRFAIQNICSEIIGQQLLFQIFCSPEEDIVIVFSHDSEKDISYIKSILKECVEIINKLLKVDVLVTIGSLESMFQNVQTSYNRAKRLQNYQLLRPSNSVLVYEAVMDSANDIMEIVDGTELQIAIAEQDRDRSIRFVDNIASLILENNTYNSTQVQEVIIEILFHIKYALRKKLHDPETFSLLLPKISINTFANYSSSQSLDEIKSLIHYAIDLLERKPDDFSPIISKVKSYIERFYTQNINLSTVSEKFNISPGYLGYIFKKQTGEQFTNYINLIRIQMAKKLLTETNMKIADIAEQVGYLNTNYFFTTFKKLEQLSPAEFRRNLIQ</sequence>
<dbReference type="EMBL" id="CP034235">
    <property type="protein sequence ID" value="QGQ95131.1"/>
    <property type="molecule type" value="Genomic_DNA"/>
</dbReference>
<evidence type="ECO:0000259" key="9">
    <source>
        <dbReference type="PROSITE" id="PS01124"/>
    </source>
</evidence>
<organism evidence="11 12">
    <name type="scientific">Paenibacillus psychroresistens</name>
    <dbReference type="NCBI Taxonomy" id="1778678"/>
    <lineage>
        <taxon>Bacteria</taxon>
        <taxon>Bacillati</taxon>
        <taxon>Bacillota</taxon>
        <taxon>Bacilli</taxon>
        <taxon>Bacillales</taxon>
        <taxon>Paenibacillaceae</taxon>
        <taxon>Paenibacillus</taxon>
    </lineage>
</organism>
<dbReference type="GO" id="GO:0000160">
    <property type="term" value="P:phosphorelay signal transduction system"/>
    <property type="evidence" value="ECO:0007669"/>
    <property type="project" value="UniProtKB-KW"/>
</dbReference>
<comment type="subcellular location">
    <subcellularLocation>
        <location evidence="1">Cytoplasm</location>
    </subcellularLocation>
</comment>
<dbReference type="Gene3D" id="1.10.10.60">
    <property type="entry name" value="Homeodomain-like"/>
    <property type="match status" value="2"/>
</dbReference>
<protein>
    <submittedName>
        <fullName evidence="11">DNA-binding response regulator</fullName>
    </submittedName>
</protein>
<dbReference type="InterPro" id="IPR009057">
    <property type="entry name" value="Homeodomain-like_sf"/>
</dbReference>
<evidence type="ECO:0000256" key="6">
    <source>
        <dbReference type="ARBA" id="ARBA00023125"/>
    </source>
</evidence>
<keyword evidence="12" id="KW-1185">Reference proteome</keyword>
<dbReference type="GO" id="GO:0003700">
    <property type="term" value="F:DNA-binding transcription factor activity"/>
    <property type="evidence" value="ECO:0007669"/>
    <property type="project" value="InterPro"/>
</dbReference>
<dbReference type="Proteomes" id="UP000426246">
    <property type="component" value="Chromosome"/>
</dbReference>
<dbReference type="CDD" id="cd17536">
    <property type="entry name" value="REC_YesN-like"/>
    <property type="match status" value="1"/>
</dbReference>
<dbReference type="SMART" id="SM00448">
    <property type="entry name" value="REC"/>
    <property type="match status" value="1"/>
</dbReference>
<evidence type="ECO:0000259" key="10">
    <source>
        <dbReference type="PROSITE" id="PS50110"/>
    </source>
</evidence>
<gene>
    <name evidence="11" type="ORF">EHS13_09655</name>
</gene>
<keyword evidence="3 8" id="KW-0597">Phosphoprotein</keyword>
<dbReference type="PROSITE" id="PS50110">
    <property type="entry name" value="RESPONSE_REGULATORY"/>
    <property type="match status" value="1"/>
</dbReference>
<feature type="modified residue" description="4-aspartylphosphate" evidence="8">
    <location>
        <position position="55"/>
    </location>
</feature>
<dbReference type="PANTHER" id="PTHR42713">
    <property type="entry name" value="HISTIDINE KINASE-RELATED"/>
    <property type="match status" value="1"/>
</dbReference>
<dbReference type="InterPro" id="IPR011006">
    <property type="entry name" value="CheY-like_superfamily"/>
</dbReference>
<dbReference type="Gene3D" id="3.40.50.2300">
    <property type="match status" value="1"/>
</dbReference>
<dbReference type="SMART" id="SM00342">
    <property type="entry name" value="HTH_ARAC"/>
    <property type="match status" value="1"/>
</dbReference>
<proteinExistence type="predicted"/>
<dbReference type="PROSITE" id="PS00041">
    <property type="entry name" value="HTH_ARAC_FAMILY_1"/>
    <property type="match status" value="1"/>
</dbReference>
<dbReference type="PANTHER" id="PTHR42713:SF3">
    <property type="entry name" value="TRANSCRIPTIONAL REGULATORY PROTEIN HPTR"/>
    <property type="match status" value="1"/>
</dbReference>
<evidence type="ECO:0000313" key="12">
    <source>
        <dbReference type="Proteomes" id="UP000426246"/>
    </source>
</evidence>
<dbReference type="KEGG" id="ppsc:EHS13_09655"/>
<dbReference type="SUPFAM" id="SSF52172">
    <property type="entry name" value="CheY-like"/>
    <property type="match status" value="1"/>
</dbReference>
<keyword evidence="7" id="KW-0804">Transcription</keyword>
<feature type="domain" description="HTH araC/xylS-type" evidence="9">
    <location>
        <begin position="425"/>
        <end position="523"/>
    </location>
</feature>
<dbReference type="AlphaFoldDB" id="A0A6B8RF66"/>
<dbReference type="GO" id="GO:0005737">
    <property type="term" value="C:cytoplasm"/>
    <property type="evidence" value="ECO:0007669"/>
    <property type="project" value="UniProtKB-SubCell"/>
</dbReference>
<evidence type="ECO:0000256" key="3">
    <source>
        <dbReference type="ARBA" id="ARBA00022553"/>
    </source>
</evidence>
<accession>A0A6B8RF66</accession>
<keyword evidence="6 11" id="KW-0238">DNA-binding</keyword>
<evidence type="ECO:0000313" key="11">
    <source>
        <dbReference type="EMBL" id="QGQ95131.1"/>
    </source>
</evidence>
<keyword evidence="5" id="KW-0805">Transcription regulation</keyword>
<dbReference type="SUPFAM" id="SSF46689">
    <property type="entry name" value="Homeodomain-like"/>
    <property type="match status" value="1"/>
</dbReference>
<dbReference type="PROSITE" id="PS01124">
    <property type="entry name" value="HTH_ARAC_FAMILY_2"/>
    <property type="match status" value="1"/>
</dbReference>
<dbReference type="InterPro" id="IPR001789">
    <property type="entry name" value="Sig_transdc_resp-reg_receiver"/>
</dbReference>